<comment type="caution">
    <text evidence="2">The sequence shown here is derived from an EMBL/GenBank/DDBJ whole genome shotgun (WGS) entry which is preliminary data.</text>
</comment>
<evidence type="ECO:0000313" key="2">
    <source>
        <dbReference type="EMBL" id="KAI0488573.1"/>
    </source>
</evidence>
<dbReference type="InterPro" id="IPR040256">
    <property type="entry name" value="At4g02000-like"/>
</dbReference>
<dbReference type="EMBL" id="JAGYWB010000019">
    <property type="protein sequence ID" value="KAI0488573.1"/>
    <property type="molecule type" value="Genomic_DNA"/>
</dbReference>
<protein>
    <recommendedName>
        <fullName evidence="1">DUF4283 domain-containing protein</fullName>
    </recommendedName>
</protein>
<feature type="domain" description="DUF4283" evidence="1">
    <location>
        <begin position="64"/>
        <end position="142"/>
    </location>
</feature>
<reference evidence="2" key="1">
    <citation type="journal article" date="2022" name="Front. Genet.">
        <title>Chromosome-Scale Assembly of the Dendrobium nobile Genome Provides Insights Into the Molecular Mechanism of the Biosynthesis of the Medicinal Active Ingredient of Dendrobium.</title>
        <authorList>
            <person name="Xu Q."/>
            <person name="Niu S.-C."/>
            <person name="Li K.-L."/>
            <person name="Zheng P.-J."/>
            <person name="Zhang X.-J."/>
            <person name="Jia Y."/>
            <person name="Liu Y."/>
            <person name="Niu Y.-X."/>
            <person name="Yu L.-H."/>
            <person name="Chen D.-F."/>
            <person name="Zhang G.-Q."/>
        </authorList>
    </citation>
    <scope>NUCLEOTIDE SEQUENCE</scope>
    <source>
        <tissue evidence="2">Leaf</tissue>
    </source>
</reference>
<dbReference type="AlphaFoldDB" id="A0A8T3A7F2"/>
<dbReference type="Proteomes" id="UP000829196">
    <property type="component" value="Unassembled WGS sequence"/>
</dbReference>
<name>A0A8T3A7F2_DENNO</name>
<dbReference type="PANTHER" id="PTHR31286:SF179">
    <property type="entry name" value="RNASE H TYPE-1 DOMAIN-CONTAINING PROTEIN"/>
    <property type="match status" value="1"/>
</dbReference>
<evidence type="ECO:0000313" key="3">
    <source>
        <dbReference type="Proteomes" id="UP000829196"/>
    </source>
</evidence>
<dbReference type="Pfam" id="PF14111">
    <property type="entry name" value="DUF4283"/>
    <property type="match status" value="1"/>
</dbReference>
<keyword evidence="3" id="KW-1185">Reference proteome</keyword>
<dbReference type="OrthoDB" id="786567at2759"/>
<accession>A0A8T3A7F2</accession>
<organism evidence="2 3">
    <name type="scientific">Dendrobium nobile</name>
    <name type="common">Orchid</name>
    <dbReference type="NCBI Taxonomy" id="94219"/>
    <lineage>
        <taxon>Eukaryota</taxon>
        <taxon>Viridiplantae</taxon>
        <taxon>Streptophyta</taxon>
        <taxon>Embryophyta</taxon>
        <taxon>Tracheophyta</taxon>
        <taxon>Spermatophyta</taxon>
        <taxon>Magnoliopsida</taxon>
        <taxon>Liliopsida</taxon>
        <taxon>Asparagales</taxon>
        <taxon>Orchidaceae</taxon>
        <taxon>Epidendroideae</taxon>
        <taxon>Malaxideae</taxon>
        <taxon>Dendrobiinae</taxon>
        <taxon>Dendrobium</taxon>
    </lineage>
</organism>
<gene>
    <name evidence="2" type="ORF">KFK09_028410</name>
</gene>
<dbReference type="InterPro" id="IPR025558">
    <property type="entry name" value="DUF4283"/>
</dbReference>
<sequence length="447" mass="49417">MSAPTSSSQADAPALTGKTRSFKDVVSGGSSSSTPKVKFVHSTFKGCPALLFEDVVVNQLAAPFSFTLVGKFMLRRPNLDVIRKFFLSLKLSGSFTVGLLDPKHVVVQLSNDLDYSRIFSRRSYYIQGCQMRLLKWSTDFDVREESPIAPVWLAFPNLRLHFFNSHILFGLASVFGRPLQTDQATASLSRPSVARILVELDVTKKHPKEIWLGSENNGYFQKVEIENLPIFCSHCRMHGHGINECFRLHPNLRKEKVVPNVNVGRENEVTNVHQVNEGPILVHGDEIGNTKGDTSADPINTLPVINNHEPVHSNNEGINEQASLGPVNVVDDSAVDHHKWDNADIVKSSDELVVVLQEGEDISSNSLEKCFINDSNVHVGKENSLLLNNVVSSSDLIPYIDVDLQKALYENVKRNGSTKEDGVLFLEAESSVSESLVGETNNGFLVS</sequence>
<proteinExistence type="predicted"/>
<evidence type="ECO:0000259" key="1">
    <source>
        <dbReference type="Pfam" id="PF14111"/>
    </source>
</evidence>
<dbReference type="PANTHER" id="PTHR31286">
    <property type="entry name" value="GLYCINE-RICH CELL WALL STRUCTURAL PROTEIN 1.8-LIKE"/>
    <property type="match status" value="1"/>
</dbReference>